<dbReference type="PANTHER" id="PTHR30600">
    <property type="entry name" value="CYTOCHROME C PEROXIDASE-RELATED"/>
    <property type="match status" value="1"/>
</dbReference>
<dbReference type="RefSeq" id="WP_232594154.1">
    <property type="nucleotide sequence ID" value="NZ_BSPD01000031.1"/>
</dbReference>
<dbReference type="PROSITE" id="PS51007">
    <property type="entry name" value="CYTC"/>
    <property type="match status" value="1"/>
</dbReference>
<comment type="caution">
    <text evidence="7">The sequence shown here is derived from an EMBL/GenBank/DDBJ whole genome shotgun (WGS) entry which is preliminary data.</text>
</comment>
<protein>
    <recommendedName>
        <fullName evidence="6">Cytochrome c domain-containing protein</fullName>
    </recommendedName>
</protein>
<dbReference type="AlphaFoldDB" id="A0AA37T5I4"/>
<dbReference type="Gene3D" id="1.10.760.10">
    <property type="entry name" value="Cytochrome c-like domain"/>
    <property type="match status" value="1"/>
</dbReference>
<keyword evidence="2 4" id="KW-0479">Metal-binding</keyword>
<dbReference type="InterPro" id="IPR036909">
    <property type="entry name" value="Cyt_c-like_dom_sf"/>
</dbReference>
<keyword evidence="5" id="KW-0812">Transmembrane</keyword>
<dbReference type="InterPro" id="IPR047758">
    <property type="entry name" value="CytoC_perox"/>
</dbReference>
<feature type="domain" description="Cytochrome c" evidence="6">
    <location>
        <begin position="345"/>
        <end position="560"/>
    </location>
</feature>
<dbReference type="Proteomes" id="UP001156870">
    <property type="component" value="Unassembled WGS sequence"/>
</dbReference>
<keyword evidence="5" id="KW-1133">Transmembrane helix</keyword>
<dbReference type="Pfam" id="PF21419">
    <property type="entry name" value="RoxA-like_Cyt-c"/>
    <property type="match status" value="1"/>
</dbReference>
<reference evidence="7 8" key="1">
    <citation type="journal article" date="2014" name="Int. J. Syst. Evol. Microbiol.">
        <title>Complete genome sequence of Corynebacterium casei LMG S-19264T (=DSM 44701T), isolated from a smear-ripened cheese.</title>
        <authorList>
            <consortium name="US DOE Joint Genome Institute (JGI-PGF)"/>
            <person name="Walter F."/>
            <person name="Albersmeier A."/>
            <person name="Kalinowski J."/>
            <person name="Ruckert C."/>
        </authorList>
    </citation>
    <scope>NUCLEOTIDE SEQUENCE [LARGE SCALE GENOMIC DNA]</scope>
    <source>
        <strain evidence="7 8">NBRC 110095</strain>
    </source>
</reference>
<dbReference type="GO" id="GO:0046872">
    <property type="term" value="F:metal ion binding"/>
    <property type="evidence" value="ECO:0007669"/>
    <property type="project" value="UniProtKB-KW"/>
</dbReference>
<dbReference type="PANTHER" id="PTHR30600:SF9">
    <property type="entry name" value="BLR7738 PROTEIN"/>
    <property type="match status" value="1"/>
</dbReference>
<dbReference type="EMBL" id="BSPD01000031">
    <property type="protein sequence ID" value="GLS25618.1"/>
    <property type="molecule type" value="Genomic_DNA"/>
</dbReference>
<dbReference type="InterPro" id="IPR051395">
    <property type="entry name" value="Cytochrome_c_Peroxidase/MauG"/>
</dbReference>
<dbReference type="SUPFAM" id="SSF46626">
    <property type="entry name" value="Cytochrome c"/>
    <property type="match status" value="1"/>
</dbReference>
<keyword evidence="3 4" id="KW-0408">Iron</keyword>
<evidence type="ECO:0000256" key="2">
    <source>
        <dbReference type="ARBA" id="ARBA00022723"/>
    </source>
</evidence>
<name>A0AA37T5I4_9GAMM</name>
<feature type="transmembrane region" description="Helical" evidence="5">
    <location>
        <begin position="21"/>
        <end position="40"/>
    </location>
</feature>
<evidence type="ECO:0000256" key="4">
    <source>
        <dbReference type="PROSITE-ProRule" id="PRU00433"/>
    </source>
</evidence>
<evidence type="ECO:0000256" key="1">
    <source>
        <dbReference type="ARBA" id="ARBA00022617"/>
    </source>
</evidence>
<gene>
    <name evidence="7" type="ORF">GCM10007877_13320</name>
</gene>
<evidence type="ECO:0000256" key="5">
    <source>
        <dbReference type="SAM" id="Phobius"/>
    </source>
</evidence>
<evidence type="ECO:0000256" key="3">
    <source>
        <dbReference type="ARBA" id="ARBA00023004"/>
    </source>
</evidence>
<proteinExistence type="predicted"/>
<keyword evidence="1 4" id="KW-0349">Heme</keyword>
<sequence length="560" mass="62030">MSLFKSIVTTLFAFFRRYLPFIFKCVFGIVFIGLVFVGVVKTNGPMANANYQDLSQGWSAEIRDEMFHLSFGSAMIPYDWFMNLQTAEGNHFSSDQNLSRYGFILSESSEHNPDGLPVGFAKYSDDQGQEWMGLTCAACHTGEVTFKNKSQILPGGAALLNYSLFEAELKAALDATLYKPALTKAMFERVGQRYDNYDAFYNALRKEQAFLDKRLAVNATNIEYGYGRLDAFGQIFNAVATEALGIDRNRIEPNAPVSFPVFWNAAHLDVVQWNGSAPNKLIGSLVQNATTVIAVYGRIDLNNQNWLGGFQSSAQIRNLGRLQGAIKNLESPLWPAEMLGPINMEKANRGEALYERHCVECHALMPKPAASVQTALIPLKEIGTDPTMAMNFSESVSESGVLEGSKAFGMLGGKISSQEPTISLVARAAVGELLESPLASAAAAVLSYSNVFAPSKEEEKNYNHYKARPLDGIWASSPYLHNGSVPNLYEVLLPQSERSRSFYVGSREYDPVNVGYVTEQTPFSSLMDTSIKGNWNTGHEYGIHLSEKERWDLVEYLKTL</sequence>
<keyword evidence="5" id="KW-0472">Membrane</keyword>
<accession>A0AA37T5I4</accession>
<dbReference type="InterPro" id="IPR009056">
    <property type="entry name" value="Cyt_c-like_dom"/>
</dbReference>
<keyword evidence="8" id="KW-1185">Reference proteome</keyword>
<organism evidence="7 8">
    <name type="scientific">Marinibactrum halimedae</name>
    <dbReference type="NCBI Taxonomy" id="1444977"/>
    <lineage>
        <taxon>Bacteria</taxon>
        <taxon>Pseudomonadati</taxon>
        <taxon>Pseudomonadota</taxon>
        <taxon>Gammaproteobacteria</taxon>
        <taxon>Cellvibrionales</taxon>
        <taxon>Cellvibrionaceae</taxon>
        <taxon>Marinibactrum</taxon>
    </lineage>
</organism>
<evidence type="ECO:0000313" key="7">
    <source>
        <dbReference type="EMBL" id="GLS25618.1"/>
    </source>
</evidence>
<evidence type="ECO:0000313" key="8">
    <source>
        <dbReference type="Proteomes" id="UP001156870"/>
    </source>
</evidence>
<dbReference type="GO" id="GO:0009055">
    <property type="term" value="F:electron transfer activity"/>
    <property type="evidence" value="ECO:0007669"/>
    <property type="project" value="InterPro"/>
</dbReference>
<dbReference type="NCBIfam" id="NF040606">
    <property type="entry name" value="CytoC_perox"/>
    <property type="match status" value="1"/>
</dbReference>
<evidence type="ECO:0000259" key="6">
    <source>
        <dbReference type="PROSITE" id="PS51007"/>
    </source>
</evidence>
<dbReference type="GO" id="GO:0020037">
    <property type="term" value="F:heme binding"/>
    <property type="evidence" value="ECO:0007669"/>
    <property type="project" value="InterPro"/>
</dbReference>
<dbReference type="GO" id="GO:0004130">
    <property type="term" value="F:cytochrome-c peroxidase activity"/>
    <property type="evidence" value="ECO:0007669"/>
    <property type="project" value="TreeGrafter"/>
</dbReference>